<keyword evidence="1" id="KW-0862">Zinc</keyword>
<evidence type="ECO:0000313" key="2">
    <source>
        <dbReference type="EMBL" id="PAB01255.1"/>
    </source>
</evidence>
<dbReference type="Pfam" id="PF03352">
    <property type="entry name" value="Adenine_glyco"/>
    <property type="match status" value="1"/>
</dbReference>
<keyword evidence="1" id="KW-0479">Metal-binding</keyword>
<comment type="caution">
    <text evidence="2">The sequence shown here is derived from an EMBL/GenBank/DDBJ whole genome shotgun (WGS) entry which is preliminary data.</text>
</comment>
<dbReference type="PANTHER" id="PTHR30037:SF4">
    <property type="entry name" value="DNA-3-METHYLADENINE GLYCOSYLASE I"/>
    <property type="match status" value="1"/>
</dbReference>
<feature type="binding site" evidence="1">
    <location>
        <position position="180"/>
    </location>
    <ligand>
        <name>Zn(2+)</name>
        <dbReference type="ChEBI" id="CHEBI:29105"/>
    </ligand>
</feature>
<dbReference type="GO" id="GO:0006284">
    <property type="term" value="P:base-excision repair"/>
    <property type="evidence" value="ECO:0007669"/>
    <property type="project" value="InterPro"/>
</dbReference>
<sequence>MKRCDWAKSGNAAMKDYHDTVWGVPEYRDDYLFRKLILDINQAGLSWQTILNKSEAFDEAYANFVIEKVAAFDDKKVTELMNNAGIIRNRRKIEAAIQNANCVLAIQQEWGSFANYLWHFVAGKPVVSGFKTAIEVPATTALSDEITKDLKKRGFKFVGSTIIYAFLQATGIVNDHLTTCFRYEEIIEETMDKKS</sequence>
<dbReference type="GO" id="GO:0008725">
    <property type="term" value="F:DNA-3-methyladenine glycosylase activity"/>
    <property type="evidence" value="ECO:0007669"/>
    <property type="project" value="InterPro"/>
</dbReference>
<feature type="binding site" evidence="1">
    <location>
        <position position="176"/>
    </location>
    <ligand>
        <name>Zn(2+)</name>
        <dbReference type="ChEBI" id="CHEBI:29105"/>
    </ligand>
</feature>
<feature type="binding site" evidence="1">
    <location>
        <position position="4"/>
    </location>
    <ligand>
        <name>Zn(2+)</name>
        <dbReference type="ChEBI" id="CHEBI:29105"/>
    </ligand>
</feature>
<feature type="binding site" evidence="1">
    <location>
        <position position="18"/>
    </location>
    <ligand>
        <name>Zn(2+)</name>
        <dbReference type="ChEBI" id="CHEBI:29105"/>
    </ligand>
</feature>
<dbReference type="Gene3D" id="1.10.340.30">
    <property type="entry name" value="Hypothetical protein, domain 2"/>
    <property type="match status" value="1"/>
</dbReference>
<proteinExistence type="predicted"/>
<gene>
    <name evidence="2" type="ORF">AKL21_04415</name>
</gene>
<dbReference type="SUPFAM" id="SSF48150">
    <property type="entry name" value="DNA-glycosylase"/>
    <property type="match status" value="1"/>
</dbReference>
<reference evidence="2 3" key="1">
    <citation type="submission" date="2015-08" db="EMBL/GenBank/DDBJ databases">
        <title>Enterococcus genome sequence.</title>
        <authorList>
            <person name="Acedo J.Z."/>
            <person name="Vederas J.C."/>
        </authorList>
    </citation>
    <scope>NUCLEOTIDE SEQUENCE [LARGE SCALE GENOMIC DNA]</scope>
    <source>
        <strain evidence="2 3">49</strain>
    </source>
</reference>
<dbReference type="GO" id="GO:0046872">
    <property type="term" value="F:metal ion binding"/>
    <property type="evidence" value="ECO:0007669"/>
    <property type="project" value="UniProtKB-KW"/>
</dbReference>
<keyword evidence="3" id="KW-1185">Reference proteome</keyword>
<protein>
    <submittedName>
        <fullName evidence="2">3-methyladenine DNA glycosylase</fullName>
    </submittedName>
</protein>
<dbReference type="RefSeq" id="WP_095006216.1">
    <property type="nucleotide sequence ID" value="NZ_LHUG01000004.1"/>
</dbReference>
<dbReference type="PANTHER" id="PTHR30037">
    <property type="entry name" value="DNA-3-METHYLADENINE GLYCOSYLASE 1"/>
    <property type="match status" value="1"/>
</dbReference>
<dbReference type="InterPro" id="IPR005019">
    <property type="entry name" value="Adenine_glyco"/>
</dbReference>
<evidence type="ECO:0000256" key="1">
    <source>
        <dbReference type="PIRSR" id="PIRSR605019-1"/>
    </source>
</evidence>
<evidence type="ECO:0000313" key="3">
    <source>
        <dbReference type="Proteomes" id="UP000216797"/>
    </source>
</evidence>
<dbReference type="AlphaFoldDB" id="A0A267HUF1"/>
<dbReference type="Proteomes" id="UP000216797">
    <property type="component" value="Unassembled WGS sequence"/>
</dbReference>
<dbReference type="InterPro" id="IPR052891">
    <property type="entry name" value="DNA-3mA_glycosylase"/>
</dbReference>
<accession>A0A267HUF1</accession>
<dbReference type="EMBL" id="LHUG01000004">
    <property type="protein sequence ID" value="PAB01255.1"/>
    <property type="molecule type" value="Genomic_DNA"/>
</dbReference>
<organism evidence="2 3">
    <name type="scientific">Enterococcus canintestini</name>
    <dbReference type="NCBI Taxonomy" id="317010"/>
    <lineage>
        <taxon>Bacteria</taxon>
        <taxon>Bacillati</taxon>
        <taxon>Bacillota</taxon>
        <taxon>Bacilli</taxon>
        <taxon>Lactobacillales</taxon>
        <taxon>Enterococcaceae</taxon>
        <taxon>Enterococcus</taxon>
    </lineage>
</organism>
<name>A0A267HUF1_9ENTE</name>
<dbReference type="InterPro" id="IPR011257">
    <property type="entry name" value="DNA_glycosylase"/>
</dbReference>